<organism evidence="1 2">
    <name type="scientific">Viridothelium virens</name>
    <name type="common">Speckled blister lichen</name>
    <name type="synonym">Trypethelium virens</name>
    <dbReference type="NCBI Taxonomy" id="1048519"/>
    <lineage>
        <taxon>Eukaryota</taxon>
        <taxon>Fungi</taxon>
        <taxon>Dikarya</taxon>
        <taxon>Ascomycota</taxon>
        <taxon>Pezizomycotina</taxon>
        <taxon>Dothideomycetes</taxon>
        <taxon>Dothideomycetes incertae sedis</taxon>
        <taxon>Trypetheliales</taxon>
        <taxon>Trypetheliaceae</taxon>
        <taxon>Viridothelium</taxon>
    </lineage>
</organism>
<proteinExistence type="predicted"/>
<dbReference type="AlphaFoldDB" id="A0A6A6GV36"/>
<evidence type="ECO:0000313" key="1">
    <source>
        <dbReference type="EMBL" id="KAF2229163.1"/>
    </source>
</evidence>
<protein>
    <submittedName>
        <fullName evidence="1">Uncharacterized protein</fullName>
    </submittedName>
</protein>
<gene>
    <name evidence="1" type="ORF">EV356DRAFT_496456</name>
</gene>
<name>A0A6A6GV36_VIRVR</name>
<reference evidence="1" key="1">
    <citation type="journal article" date="2020" name="Stud. Mycol.">
        <title>101 Dothideomycetes genomes: a test case for predicting lifestyles and emergence of pathogens.</title>
        <authorList>
            <person name="Haridas S."/>
            <person name="Albert R."/>
            <person name="Binder M."/>
            <person name="Bloem J."/>
            <person name="Labutti K."/>
            <person name="Salamov A."/>
            <person name="Andreopoulos B."/>
            <person name="Baker S."/>
            <person name="Barry K."/>
            <person name="Bills G."/>
            <person name="Bluhm B."/>
            <person name="Cannon C."/>
            <person name="Castanera R."/>
            <person name="Culley D."/>
            <person name="Daum C."/>
            <person name="Ezra D."/>
            <person name="Gonzalez J."/>
            <person name="Henrissat B."/>
            <person name="Kuo A."/>
            <person name="Liang C."/>
            <person name="Lipzen A."/>
            <person name="Lutzoni F."/>
            <person name="Magnuson J."/>
            <person name="Mondo S."/>
            <person name="Nolan M."/>
            <person name="Ohm R."/>
            <person name="Pangilinan J."/>
            <person name="Park H.-J."/>
            <person name="Ramirez L."/>
            <person name="Alfaro M."/>
            <person name="Sun H."/>
            <person name="Tritt A."/>
            <person name="Yoshinaga Y."/>
            <person name="Zwiers L.-H."/>
            <person name="Turgeon B."/>
            <person name="Goodwin S."/>
            <person name="Spatafora J."/>
            <person name="Crous P."/>
            <person name="Grigoriev I."/>
        </authorList>
    </citation>
    <scope>NUCLEOTIDE SEQUENCE</scope>
    <source>
        <strain evidence="1">Tuck. ex Michener</strain>
    </source>
</reference>
<keyword evidence="2" id="KW-1185">Reference proteome</keyword>
<accession>A0A6A6GV36</accession>
<dbReference type="Proteomes" id="UP000800092">
    <property type="component" value="Unassembled WGS sequence"/>
</dbReference>
<evidence type="ECO:0000313" key="2">
    <source>
        <dbReference type="Proteomes" id="UP000800092"/>
    </source>
</evidence>
<sequence length="71" mass="8031">MCSCRFHRSLDASIAAPPCFILLHSSRSEARPGCSLYLTNNADPKELRLTSSFDLAAIWTFLNLSIRKMWV</sequence>
<dbReference type="EMBL" id="ML991873">
    <property type="protein sequence ID" value="KAF2229163.1"/>
    <property type="molecule type" value="Genomic_DNA"/>
</dbReference>